<proteinExistence type="predicted"/>
<dbReference type="InterPro" id="IPR029045">
    <property type="entry name" value="ClpP/crotonase-like_dom_sf"/>
</dbReference>
<dbReference type="SUPFAM" id="SSF52096">
    <property type="entry name" value="ClpP/crotonase"/>
    <property type="match status" value="1"/>
</dbReference>
<gene>
    <name evidence="1" type="ORF">C8N35_11439</name>
</gene>
<dbReference type="PANTHER" id="PTHR11941:SF133">
    <property type="entry name" value="1,2-EPOXYPHENYLACETYL-COA ISOMERASE"/>
    <property type="match status" value="1"/>
</dbReference>
<dbReference type="GO" id="GO:0003824">
    <property type="term" value="F:catalytic activity"/>
    <property type="evidence" value="ECO:0007669"/>
    <property type="project" value="UniProtKB-ARBA"/>
</dbReference>
<dbReference type="PANTHER" id="PTHR11941">
    <property type="entry name" value="ENOYL-COA HYDRATASE-RELATED"/>
    <property type="match status" value="1"/>
</dbReference>
<dbReference type="Gene3D" id="3.90.226.10">
    <property type="entry name" value="2-enoyl-CoA Hydratase, Chain A, domain 1"/>
    <property type="match status" value="1"/>
</dbReference>
<dbReference type="NCBIfam" id="NF004857">
    <property type="entry name" value="PRK06210.1"/>
    <property type="match status" value="1"/>
</dbReference>
<dbReference type="RefSeq" id="WP_107991979.1">
    <property type="nucleotide sequence ID" value="NZ_QAYG01000014.1"/>
</dbReference>
<dbReference type="Proteomes" id="UP000244081">
    <property type="component" value="Unassembled WGS sequence"/>
</dbReference>
<dbReference type="EMBL" id="QAYG01000014">
    <property type="protein sequence ID" value="PTW54358.1"/>
    <property type="molecule type" value="Genomic_DNA"/>
</dbReference>
<dbReference type="Pfam" id="PF00378">
    <property type="entry name" value="ECH_1"/>
    <property type="match status" value="2"/>
</dbReference>
<accession>A0A2T5US81</accession>
<dbReference type="CDD" id="cd06558">
    <property type="entry name" value="crotonase-like"/>
    <property type="match status" value="1"/>
</dbReference>
<evidence type="ECO:0000313" key="2">
    <source>
        <dbReference type="Proteomes" id="UP000244081"/>
    </source>
</evidence>
<dbReference type="GO" id="GO:0006635">
    <property type="term" value="P:fatty acid beta-oxidation"/>
    <property type="evidence" value="ECO:0007669"/>
    <property type="project" value="TreeGrafter"/>
</dbReference>
<dbReference type="AlphaFoldDB" id="A0A2T5US81"/>
<organism evidence="1 2">
    <name type="scientific">Breoghania corrubedonensis</name>
    <dbReference type="NCBI Taxonomy" id="665038"/>
    <lineage>
        <taxon>Bacteria</taxon>
        <taxon>Pseudomonadati</taxon>
        <taxon>Pseudomonadota</taxon>
        <taxon>Alphaproteobacteria</taxon>
        <taxon>Hyphomicrobiales</taxon>
        <taxon>Stappiaceae</taxon>
        <taxon>Breoghania</taxon>
    </lineage>
</organism>
<name>A0A2T5US81_9HYPH</name>
<evidence type="ECO:0000313" key="1">
    <source>
        <dbReference type="EMBL" id="PTW54358.1"/>
    </source>
</evidence>
<sequence length="280" mass="29967">MAGYQEILVEKAARIATITLNRPDRLNAWTPRMADEVRHATGQAGHDPDVRCIIVTGAGRGFCAGAEVQNLEITASRGKSRGEEVLHPDDIAFENAPGPDLTGLFPGRFGYLFDCPKPVIAAINGACAGIGLVFTLYCDFRFAAEDAKLTTAFAARGLIAEHGSAWLLPRLVGEQTALDLMLTSRKFLGAEAAALGLVNSAVPSERLMETAREAAAHLAVMSSPRSMAVMKRQIRAARLQDFGTALAVADAEMHESFGAADFREGVTSLVERRTPAFPDL</sequence>
<reference evidence="1 2" key="1">
    <citation type="submission" date="2018-04" db="EMBL/GenBank/DDBJ databases">
        <title>Genomic Encyclopedia of Archaeal and Bacterial Type Strains, Phase II (KMG-II): from individual species to whole genera.</title>
        <authorList>
            <person name="Goeker M."/>
        </authorList>
    </citation>
    <scope>NUCLEOTIDE SEQUENCE [LARGE SCALE GENOMIC DNA]</scope>
    <source>
        <strain evidence="1 2">DSM 23382</strain>
    </source>
</reference>
<dbReference type="OrthoDB" id="9777711at2"/>
<comment type="caution">
    <text evidence="1">The sequence shown here is derived from an EMBL/GenBank/DDBJ whole genome shotgun (WGS) entry which is preliminary data.</text>
</comment>
<protein>
    <submittedName>
        <fullName evidence="1">Enoyl-CoA hydratase</fullName>
    </submittedName>
</protein>
<dbReference type="InterPro" id="IPR001753">
    <property type="entry name" value="Enoyl-CoA_hydra/iso"/>
</dbReference>
<keyword evidence="2" id="KW-1185">Reference proteome</keyword>